<evidence type="ECO:0000313" key="2">
    <source>
        <dbReference type="EMBL" id="KAJ7337660.1"/>
    </source>
</evidence>
<feature type="compositionally biased region" description="Acidic residues" evidence="1">
    <location>
        <begin position="121"/>
        <end position="133"/>
    </location>
</feature>
<gene>
    <name evidence="2" type="ORF">DFH08DRAFT_812981</name>
</gene>
<keyword evidence="3" id="KW-1185">Reference proteome</keyword>
<dbReference type="EMBL" id="JARIHO010000029">
    <property type="protein sequence ID" value="KAJ7337660.1"/>
    <property type="molecule type" value="Genomic_DNA"/>
</dbReference>
<organism evidence="2 3">
    <name type="scientific">Mycena albidolilacea</name>
    <dbReference type="NCBI Taxonomy" id="1033008"/>
    <lineage>
        <taxon>Eukaryota</taxon>
        <taxon>Fungi</taxon>
        <taxon>Dikarya</taxon>
        <taxon>Basidiomycota</taxon>
        <taxon>Agaricomycotina</taxon>
        <taxon>Agaricomycetes</taxon>
        <taxon>Agaricomycetidae</taxon>
        <taxon>Agaricales</taxon>
        <taxon>Marasmiineae</taxon>
        <taxon>Mycenaceae</taxon>
        <taxon>Mycena</taxon>
    </lineage>
</organism>
<sequence length="186" mass="21206">MSGTTANTTNKKKTKTQQAAGETAARIRRVASARYRECHREQVLASNREHAAKHHARLTALNPGDDELEAARQRARESSARNRKELVAQQRQVRKRAFIHKYDLHAHIQRRFDAPIPNCEPESEPENDEEEDLSWGPNERTIMVQRCTPPYHPSAGHEDRSAHNTTSSCVYYIVWAGQVHGVYTNS</sequence>
<proteinExistence type="predicted"/>
<name>A0AAD6ZTD3_9AGAR</name>
<evidence type="ECO:0000256" key="1">
    <source>
        <dbReference type="SAM" id="MobiDB-lite"/>
    </source>
</evidence>
<dbReference type="AlphaFoldDB" id="A0AAD6ZTD3"/>
<reference evidence="2" key="1">
    <citation type="submission" date="2023-03" db="EMBL/GenBank/DDBJ databases">
        <title>Massive genome expansion in bonnet fungi (Mycena s.s.) driven by repeated elements and novel gene families across ecological guilds.</title>
        <authorList>
            <consortium name="Lawrence Berkeley National Laboratory"/>
            <person name="Harder C.B."/>
            <person name="Miyauchi S."/>
            <person name="Viragh M."/>
            <person name="Kuo A."/>
            <person name="Thoen E."/>
            <person name="Andreopoulos B."/>
            <person name="Lu D."/>
            <person name="Skrede I."/>
            <person name="Drula E."/>
            <person name="Henrissat B."/>
            <person name="Morin E."/>
            <person name="Kohler A."/>
            <person name="Barry K."/>
            <person name="LaButti K."/>
            <person name="Morin E."/>
            <person name="Salamov A."/>
            <person name="Lipzen A."/>
            <person name="Mereny Z."/>
            <person name="Hegedus B."/>
            <person name="Baldrian P."/>
            <person name="Stursova M."/>
            <person name="Weitz H."/>
            <person name="Taylor A."/>
            <person name="Grigoriev I.V."/>
            <person name="Nagy L.G."/>
            <person name="Martin F."/>
            <person name="Kauserud H."/>
        </authorList>
    </citation>
    <scope>NUCLEOTIDE SEQUENCE</scope>
    <source>
        <strain evidence="2">CBHHK002</strain>
    </source>
</reference>
<feature type="compositionally biased region" description="Basic and acidic residues" evidence="1">
    <location>
        <begin position="69"/>
        <end position="86"/>
    </location>
</feature>
<feature type="region of interest" description="Disordered" evidence="1">
    <location>
        <begin position="1"/>
        <end position="24"/>
    </location>
</feature>
<dbReference type="Proteomes" id="UP001218218">
    <property type="component" value="Unassembled WGS sequence"/>
</dbReference>
<evidence type="ECO:0000313" key="3">
    <source>
        <dbReference type="Proteomes" id="UP001218218"/>
    </source>
</evidence>
<protein>
    <submittedName>
        <fullName evidence="2">Uncharacterized protein</fullName>
    </submittedName>
</protein>
<accession>A0AAD6ZTD3</accession>
<comment type="caution">
    <text evidence="2">The sequence shown here is derived from an EMBL/GenBank/DDBJ whole genome shotgun (WGS) entry which is preliminary data.</text>
</comment>
<feature type="region of interest" description="Disordered" evidence="1">
    <location>
        <begin position="62"/>
        <end position="90"/>
    </location>
</feature>
<feature type="region of interest" description="Disordered" evidence="1">
    <location>
        <begin position="115"/>
        <end position="137"/>
    </location>
</feature>